<dbReference type="AlphaFoldDB" id="A0A6A5BFN5"/>
<dbReference type="GeneID" id="68115544"/>
<dbReference type="VEuPathDB" id="AmoebaDB:NfTy_090500"/>
<sequence>MSLPKSNNAEYKAEIVQTRSFLRFYADQVQCLKLEKEYLGNLNTSNHEEKKAMDSENLHKHSDATLKNQTSFYPLCMATMDYFRRVSSFSSVGSNDLASLDSSSLQKPLLWISKSNDEEYYDQRNGQKIKQASISEYNFSSSSSLNSNMIHFNQFHFNSFSENNSLQQNMQQLSDTSSSLMEQQIEQQEQYMNQVRRSRIRDVMPQFLNRLREWKAANHGAYKDVESQDETTKMFDIFLADVQHRLANCLSNKKNKWQQVLEMHHSAKDLQMNGNVTMNHELMAKFAFAHCGASYHELLFKGIMMSCEKSLKFCLEKHNLRENLENEKVGHMFDCSEELLNSSAECSKFAKQRIFDLMKTHLKY</sequence>
<organism evidence="1 2">
    <name type="scientific">Naegleria fowleri</name>
    <name type="common">Brain eating amoeba</name>
    <dbReference type="NCBI Taxonomy" id="5763"/>
    <lineage>
        <taxon>Eukaryota</taxon>
        <taxon>Discoba</taxon>
        <taxon>Heterolobosea</taxon>
        <taxon>Tetramitia</taxon>
        <taxon>Eutetramitia</taxon>
        <taxon>Vahlkampfiidae</taxon>
        <taxon>Naegleria</taxon>
    </lineage>
</organism>
<dbReference type="Proteomes" id="UP000444721">
    <property type="component" value="Unassembled WGS sequence"/>
</dbReference>
<dbReference type="EMBL" id="VFQX01000060">
    <property type="protein sequence ID" value="KAF0973622.1"/>
    <property type="molecule type" value="Genomic_DNA"/>
</dbReference>
<protein>
    <submittedName>
        <fullName evidence="1">Uncharacterized protein</fullName>
    </submittedName>
</protein>
<accession>A0A6A5BFN5</accession>
<evidence type="ECO:0000313" key="2">
    <source>
        <dbReference type="Proteomes" id="UP000444721"/>
    </source>
</evidence>
<comment type="caution">
    <text evidence="1">The sequence shown here is derived from an EMBL/GenBank/DDBJ whole genome shotgun (WGS) entry which is preliminary data.</text>
</comment>
<dbReference type="VEuPathDB" id="AmoebaDB:FDP41_008326"/>
<dbReference type="OMA" id="MNHELMA"/>
<dbReference type="VEuPathDB" id="AmoebaDB:NF0002180"/>
<name>A0A6A5BFN5_NAEFO</name>
<keyword evidence="2" id="KW-1185">Reference proteome</keyword>
<evidence type="ECO:0000313" key="1">
    <source>
        <dbReference type="EMBL" id="KAF0973622.1"/>
    </source>
</evidence>
<reference evidence="1 2" key="1">
    <citation type="journal article" date="2019" name="Sci. Rep.">
        <title>Nanopore sequencing improves the draft genome of the human pathogenic amoeba Naegleria fowleri.</title>
        <authorList>
            <person name="Liechti N."/>
            <person name="Schurch N."/>
            <person name="Bruggmann R."/>
            <person name="Wittwer M."/>
        </authorList>
    </citation>
    <scope>NUCLEOTIDE SEQUENCE [LARGE SCALE GENOMIC DNA]</scope>
    <source>
        <strain evidence="1 2">ATCC 30894</strain>
    </source>
</reference>
<proteinExistence type="predicted"/>
<dbReference type="RefSeq" id="XP_044558335.1">
    <property type="nucleotide sequence ID" value="XM_044712168.1"/>
</dbReference>
<dbReference type="OrthoDB" id="10435541at2759"/>
<gene>
    <name evidence="1" type="ORF">FDP41_008326</name>
</gene>